<feature type="region of interest" description="Disordered" evidence="1">
    <location>
        <begin position="386"/>
        <end position="416"/>
    </location>
</feature>
<dbReference type="Gene3D" id="2.60.120.920">
    <property type="match status" value="1"/>
</dbReference>
<dbReference type="InterPro" id="IPR003877">
    <property type="entry name" value="SPRY_dom"/>
</dbReference>
<evidence type="ECO:0000313" key="3">
    <source>
        <dbReference type="EMBL" id="KAJ3427364.1"/>
    </source>
</evidence>
<organism evidence="3 4">
    <name type="scientific">Anaeramoeba flamelloides</name>
    <dbReference type="NCBI Taxonomy" id="1746091"/>
    <lineage>
        <taxon>Eukaryota</taxon>
        <taxon>Metamonada</taxon>
        <taxon>Anaeramoebidae</taxon>
        <taxon>Anaeramoeba</taxon>
    </lineage>
</organism>
<dbReference type="AlphaFoldDB" id="A0AAV7YD08"/>
<dbReference type="InterPro" id="IPR013320">
    <property type="entry name" value="ConA-like_dom_sf"/>
</dbReference>
<feature type="domain" description="SPRY" evidence="2">
    <location>
        <begin position="725"/>
        <end position="830"/>
    </location>
</feature>
<dbReference type="InterPro" id="IPR043136">
    <property type="entry name" value="B30.2/SPRY_sf"/>
</dbReference>
<feature type="region of interest" description="Disordered" evidence="1">
    <location>
        <begin position="507"/>
        <end position="539"/>
    </location>
</feature>
<evidence type="ECO:0000256" key="1">
    <source>
        <dbReference type="SAM" id="MobiDB-lite"/>
    </source>
</evidence>
<feature type="region of interest" description="Disordered" evidence="1">
    <location>
        <begin position="589"/>
        <end position="633"/>
    </location>
</feature>
<accession>A0AAV7YD08</accession>
<evidence type="ECO:0000313" key="4">
    <source>
        <dbReference type="Proteomes" id="UP001146793"/>
    </source>
</evidence>
<dbReference type="Proteomes" id="UP001146793">
    <property type="component" value="Unassembled WGS sequence"/>
</dbReference>
<comment type="caution">
    <text evidence="3">The sequence shown here is derived from an EMBL/GenBank/DDBJ whole genome shotgun (WGS) entry which is preliminary data.</text>
</comment>
<dbReference type="CDD" id="cd11709">
    <property type="entry name" value="SPRY"/>
    <property type="match status" value="1"/>
</dbReference>
<protein>
    <recommendedName>
        <fullName evidence="2">SPRY domain-containing protein</fullName>
    </recommendedName>
</protein>
<dbReference type="EMBL" id="JANTQA010000063">
    <property type="protein sequence ID" value="KAJ3427364.1"/>
    <property type="molecule type" value="Genomic_DNA"/>
</dbReference>
<sequence length="837" mass="96290">MSKNCLCGQIATIFCAGCEKEEKGKGNFCSTCSLTIHQLPFFKTHKPKRIKVTIPPNTCPKHQKQYESYCPHHAKLVCRDCLTDDCKSHQLESLTLEQAKVFLVSGANTEVDIGQINKCLDFKKSFLQNLEKDQLFLEKEHKSVSENVDSVFKSLMEEVRLSHEKAKKEIQKWYSSKKKLVHDCFEQQENDIENLEFAKNVNTDNLQTMVNENQSQNELVLLLSKLLKIQKSKDVLSNPQPQIYQKSLKFEQVLDVQKQKKNLSLIKFKFPIDPKKIQLSVPLNKSDTRNGVQILLDIRDTENEPLPSLETINVKVKIDSQSGQVHTFEDFKKDPRFPQKSIFSGLFCAQNADHFQISAFMINRKINNLKSPIFFQLLQSSNNSYTNQFPNQYQSQNQSQNQNQNQNQMQRQQQQMQQKQMQQQQIQQQKIQQQQIQQQQIKARPLALPRNKFQPNTFPKKQTQPNNQFLNQNQNQNLKQNQNFNQNQNLGLNGNQNQNKNLIQNQNQMQTQTQMQRQTQTQTQTQTQPQPQTQQRQVQQLSLIPENLPKTEQQIKPTPRSGLQVGNLKNKFKFKKSPILSRMLPKQKIKTPTLGPNGKSLSSTQIFKDNGTNGEKRNSNLNQTTNLKTSSNLVRSTSLNVNDSKFKEKENETWGSFLSGGFSDSEEDLAEQLDPKRSKKDRFTRRLLDKGLSLSNGSKTCERVASSLGGFKTIKGTLNYKMGIHKFNFKIDSFGKSIQTGGIFIGVVKEDFVGTAHTSKEGYTFNIDGYKYHKHIKEKYGARCLPGDIVNMVLNMDKRTITFGKNAKLWAVAYKKIPKDVKVVIDFTWKGDKLSFL</sequence>
<dbReference type="Pfam" id="PF00622">
    <property type="entry name" value="SPRY"/>
    <property type="match status" value="1"/>
</dbReference>
<dbReference type="SUPFAM" id="SSF49899">
    <property type="entry name" value="Concanavalin A-like lectins/glucanases"/>
    <property type="match status" value="1"/>
</dbReference>
<gene>
    <name evidence="3" type="ORF">M0812_26947</name>
</gene>
<evidence type="ECO:0000259" key="2">
    <source>
        <dbReference type="Pfam" id="PF00622"/>
    </source>
</evidence>
<dbReference type="SUPFAM" id="SSF57845">
    <property type="entry name" value="B-box zinc-binding domain"/>
    <property type="match status" value="1"/>
</dbReference>
<feature type="compositionally biased region" description="Low complexity" evidence="1">
    <location>
        <begin position="391"/>
        <end position="416"/>
    </location>
</feature>
<name>A0AAV7YD08_9EUKA</name>
<reference evidence="3" key="1">
    <citation type="submission" date="2022-08" db="EMBL/GenBank/DDBJ databases">
        <title>Novel sulphate-reducing endosymbionts in the free-living metamonad Anaeramoeba.</title>
        <authorList>
            <person name="Jerlstrom-Hultqvist J."/>
            <person name="Cepicka I."/>
            <person name="Gallot-Lavallee L."/>
            <person name="Salas-Leiva D."/>
            <person name="Curtis B.A."/>
            <person name="Zahonova K."/>
            <person name="Pipaliya S."/>
            <person name="Dacks J."/>
            <person name="Roger A.J."/>
        </authorList>
    </citation>
    <scope>NUCLEOTIDE SEQUENCE</scope>
    <source>
        <strain evidence="3">Busselton2</strain>
    </source>
</reference>
<feature type="compositionally biased region" description="Polar residues" evidence="1">
    <location>
        <begin position="599"/>
        <end position="633"/>
    </location>
</feature>
<proteinExistence type="predicted"/>